<keyword evidence="4" id="KW-0238">DNA-binding</keyword>
<evidence type="ECO:0000313" key="7">
    <source>
        <dbReference type="EMBL" id="KAJ5449851.1"/>
    </source>
</evidence>
<organism evidence="7 8">
    <name type="scientific">Penicillium daleae</name>
    <dbReference type="NCBI Taxonomy" id="63821"/>
    <lineage>
        <taxon>Eukaryota</taxon>
        <taxon>Fungi</taxon>
        <taxon>Dikarya</taxon>
        <taxon>Ascomycota</taxon>
        <taxon>Pezizomycotina</taxon>
        <taxon>Eurotiomycetes</taxon>
        <taxon>Eurotiomycetidae</taxon>
        <taxon>Eurotiales</taxon>
        <taxon>Aspergillaceae</taxon>
        <taxon>Penicillium</taxon>
    </lineage>
</organism>
<keyword evidence="2" id="KW-0862">Zinc</keyword>
<keyword evidence="1" id="KW-0479">Metal-binding</keyword>
<keyword evidence="3" id="KW-0805">Transcription regulation</keyword>
<dbReference type="PANTHER" id="PTHR31779">
    <property type="entry name" value="2-NITROPROPANE DIOXYGENASE FAMILY, PUTATIVE (AFU_ORTHOLOGUE AFUA_2G17430)-RELATED"/>
    <property type="match status" value="1"/>
</dbReference>
<reference evidence="7" key="2">
    <citation type="journal article" date="2023" name="IMA Fungus">
        <title>Comparative genomic study of the Penicillium genus elucidates a diverse pangenome and 15 lateral gene transfer events.</title>
        <authorList>
            <person name="Petersen C."/>
            <person name="Sorensen T."/>
            <person name="Nielsen M.R."/>
            <person name="Sondergaard T.E."/>
            <person name="Sorensen J.L."/>
            <person name="Fitzpatrick D.A."/>
            <person name="Frisvad J.C."/>
            <person name="Nielsen K.L."/>
        </authorList>
    </citation>
    <scope>NUCLEOTIDE SEQUENCE</scope>
    <source>
        <strain evidence="7">IBT 16125</strain>
    </source>
</reference>
<dbReference type="InterPro" id="IPR052478">
    <property type="entry name" value="Metabolite_Synth_Reg"/>
</dbReference>
<keyword evidence="5" id="KW-0804">Transcription</keyword>
<dbReference type="EMBL" id="JAPVEA010000006">
    <property type="protein sequence ID" value="KAJ5449851.1"/>
    <property type="molecule type" value="Genomic_DNA"/>
</dbReference>
<dbReference type="CDD" id="cd12148">
    <property type="entry name" value="fungal_TF_MHR"/>
    <property type="match status" value="1"/>
</dbReference>
<dbReference type="GO" id="GO:0009410">
    <property type="term" value="P:response to xenobiotic stimulus"/>
    <property type="evidence" value="ECO:0007669"/>
    <property type="project" value="TreeGrafter"/>
</dbReference>
<comment type="caution">
    <text evidence="7">The sequence shown here is derived from an EMBL/GenBank/DDBJ whole genome shotgun (WGS) entry which is preliminary data.</text>
</comment>
<dbReference type="AlphaFoldDB" id="A0AAD6C4A6"/>
<dbReference type="GeneID" id="81599925"/>
<proteinExistence type="predicted"/>
<accession>A0AAD6C4A6</accession>
<protein>
    <submittedName>
        <fullName evidence="7">Major facilitator superfamily domain-containing protein</fullName>
    </submittedName>
</protein>
<evidence type="ECO:0000256" key="1">
    <source>
        <dbReference type="ARBA" id="ARBA00022723"/>
    </source>
</evidence>
<dbReference type="PANTHER" id="PTHR31779:SF5">
    <property type="entry name" value="ZN(II)2CYS6 TRANSCRIPTION FACTOR (EUROFUNG)"/>
    <property type="match status" value="1"/>
</dbReference>
<keyword evidence="8" id="KW-1185">Reference proteome</keyword>
<name>A0AAD6C4A6_9EURO</name>
<dbReference type="GO" id="GO:0003677">
    <property type="term" value="F:DNA binding"/>
    <property type="evidence" value="ECO:0007669"/>
    <property type="project" value="UniProtKB-KW"/>
</dbReference>
<evidence type="ECO:0000256" key="4">
    <source>
        <dbReference type="ARBA" id="ARBA00023125"/>
    </source>
</evidence>
<gene>
    <name evidence="7" type="ORF">N7458_006300</name>
</gene>
<evidence type="ECO:0000256" key="3">
    <source>
        <dbReference type="ARBA" id="ARBA00023015"/>
    </source>
</evidence>
<evidence type="ECO:0000256" key="5">
    <source>
        <dbReference type="ARBA" id="ARBA00023163"/>
    </source>
</evidence>
<evidence type="ECO:0000256" key="2">
    <source>
        <dbReference type="ARBA" id="ARBA00022833"/>
    </source>
</evidence>
<sequence>MLETEGSSPPSVEMLTGWILRLLYMRMTSTPYPTWLASSNIMHMLETSGIHRLSHQSDQPGTASEIATRERLVGVAQHLNLWISFDLGLTRVSFQDEGSVPPSEKFKGYAHGVLSLWPISASLDPANENDGEDLNSTFVSILQKVYTHEPEILAQCNLVLCMMRRLHPCLPHFEQSVIDRVLALLQSGLESARGLLNACCPWHHIANVPFHTLYVLLVLDTRASVELISETMGTICLVASMYITTTMREATHAAKRLVLLYHQRRTSDVTLLGEALSSYQEMGFNEHELYQTLNPWPTDQEIPWLMDLLGGLSRLEGMTFGDDLFVGD</sequence>
<dbReference type="GO" id="GO:0003700">
    <property type="term" value="F:DNA-binding transcription factor activity"/>
    <property type="evidence" value="ECO:0007669"/>
    <property type="project" value="TreeGrafter"/>
</dbReference>
<dbReference type="GO" id="GO:0046872">
    <property type="term" value="F:metal ion binding"/>
    <property type="evidence" value="ECO:0007669"/>
    <property type="project" value="UniProtKB-KW"/>
</dbReference>
<evidence type="ECO:0000313" key="8">
    <source>
        <dbReference type="Proteomes" id="UP001213681"/>
    </source>
</evidence>
<keyword evidence="6" id="KW-0539">Nucleus</keyword>
<evidence type="ECO:0000256" key="6">
    <source>
        <dbReference type="ARBA" id="ARBA00023242"/>
    </source>
</evidence>
<reference evidence="7" key="1">
    <citation type="submission" date="2022-12" db="EMBL/GenBank/DDBJ databases">
        <authorList>
            <person name="Petersen C."/>
        </authorList>
    </citation>
    <scope>NUCLEOTIDE SEQUENCE</scope>
    <source>
        <strain evidence="7">IBT 16125</strain>
    </source>
</reference>
<dbReference type="RefSeq" id="XP_056765386.1">
    <property type="nucleotide sequence ID" value="XM_056909682.1"/>
</dbReference>
<dbReference type="Proteomes" id="UP001213681">
    <property type="component" value="Unassembled WGS sequence"/>
</dbReference>